<keyword evidence="2" id="KW-1185">Reference proteome</keyword>
<organism evidence="1 2">
    <name type="scientific">Nitrosomonas communis</name>
    <dbReference type="NCBI Taxonomy" id="44574"/>
    <lineage>
        <taxon>Bacteria</taxon>
        <taxon>Pseudomonadati</taxon>
        <taxon>Pseudomonadota</taxon>
        <taxon>Betaproteobacteria</taxon>
        <taxon>Nitrosomonadales</taxon>
        <taxon>Nitrosomonadaceae</taxon>
        <taxon>Nitrosomonas</taxon>
    </lineage>
</organism>
<sequence length="108" mass="12460">MAFKIALNPTFKTQVDVHIKNDKGIFQKSTFTVQFARTDMDEVEELRKLPQTDVIRKKLVGWEGLLAEDNAVVEYNETNLDIVLKIPEAVLGLSESFWSSIYKQREKN</sequence>
<dbReference type="Proteomes" id="UP000183287">
    <property type="component" value="Unassembled WGS sequence"/>
</dbReference>
<dbReference type="AlphaFoldDB" id="A0A1I4UVZ6"/>
<reference evidence="2" key="1">
    <citation type="submission" date="2016-10" db="EMBL/GenBank/DDBJ databases">
        <authorList>
            <person name="Varghese N."/>
            <person name="Submissions S."/>
        </authorList>
    </citation>
    <scope>NUCLEOTIDE SEQUENCE [LARGE SCALE GENOMIC DNA]</scope>
    <source>
        <strain evidence="2">Nm44</strain>
    </source>
</reference>
<evidence type="ECO:0000313" key="2">
    <source>
        <dbReference type="Proteomes" id="UP000183287"/>
    </source>
</evidence>
<dbReference type="EMBL" id="FOUB01000071">
    <property type="protein sequence ID" value="SFM92923.1"/>
    <property type="molecule type" value="Genomic_DNA"/>
</dbReference>
<dbReference type="RefSeq" id="WP_074906838.1">
    <property type="nucleotide sequence ID" value="NZ_FOUB01000071.1"/>
</dbReference>
<dbReference type="OrthoDB" id="8778402at2"/>
<protein>
    <submittedName>
        <fullName evidence="1">Uncharacterized protein</fullName>
    </submittedName>
</protein>
<evidence type="ECO:0000313" key="1">
    <source>
        <dbReference type="EMBL" id="SFM92923.1"/>
    </source>
</evidence>
<gene>
    <name evidence="1" type="ORF">SAMN05421863_107116</name>
</gene>
<proteinExistence type="predicted"/>
<name>A0A1I4UVZ6_9PROT</name>
<accession>A0A1I4UVZ6</accession>